<name>A0A0A5G1N5_9BACI</name>
<feature type="domain" description="RNA-binding S4" evidence="6">
    <location>
        <begin position="6"/>
        <end position="63"/>
    </location>
</feature>
<dbReference type="FunFam" id="3.30.70.580:FF:000005">
    <property type="entry name" value="Pseudouridine synthase"/>
    <property type="match status" value="1"/>
</dbReference>
<dbReference type="InterPro" id="IPR020103">
    <property type="entry name" value="PsdUridine_synth_cat_dom_sf"/>
</dbReference>
<dbReference type="InterPro" id="IPR020094">
    <property type="entry name" value="TruA/RsuA/RluB/E/F_N"/>
</dbReference>
<evidence type="ECO:0000259" key="6">
    <source>
        <dbReference type="SMART" id="SM00363"/>
    </source>
</evidence>
<dbReference type="STRING" id="1385512.N784_06195"/>
<dbReference type="Gene3D" id="3.10.290.10">
    <property type="entry name" value="RNA-binding S4 domain"/>
    <property type="match status" value="1"/>
</dbReference>
<dbReference type="Gene3D" id="3.30.70.1560">
    <property type="entry name" value="Alpha-L RNA-binding motif"/>
    <property type="match status" value="1"/>
</dbReference>
<dbReference type="FunFam" id="3.30.70.1560:FF:000001">
    <property type="entry name" value="Pseudouridine synthase"/>
    <property type="match status" value="1"/>
</dbReference>
<evidence type="ECO:0000256" key="1">
    <source>
        <dbReference type="ARBA" id="ARBA00008348"/>
    </source>
</evidence>
<accession>A0A0A5G1N5</accession>
<dbReference type="Pfam" id="PF00849">
    <property type="entry name" value="PseudoU_synth_2"/>
    <property type="match status" value="1"/>
</dbReference>
<dbReference type="SUPFAM" id="SSF55120">
    <property type="entry name" value="Pseudouridine synthase"/>
    <property type="match status" value="1"/>
</dbReference>
<reference evidence="7 8" key="1">
    <citation type="submission" date="2013-08" db="EMBL/GenBank/DDBJ databases">
        <authorList>
            <person name="Huang J."/>
            <person name="Wang G."/>
        </authorList>
    </citation>
    <scope>NUCLEOTIDE SEQUENCE [LARGE SCALE GENOMIC DNA]</scope>
    <source>
        <strain evidence="7 8">JSM 072002</strain>
    </source>
</reference>
<dbReference type="InterPro" id="IPR000748">
    <property type="entry name" value="PsdUridine_synth_RsuA/RluB/E/F"/>
</dbReference>
<dbReference type="Proteomes" id="UP000030401">
    <property type="component" value="Unassembled WGS sequence"/>
</dbReference>
<evidence type="ECO:0000256" key="4">
    <source>
        <dbReference type="PROSITE-ProRule" id="PRU00182"/>
    </source>
</evidence>
<dbReference type="eggNOG" id="COG1187">
    <property type="taxonomic scope" value="Bacteria"/>
</dbReference>
<dbReference type="GO" id="GO:0005829">
    <property type="term" value="C:cytosol"/>
    <property type="evidence" value="ECO:0007669"/>
    <property type="project" value="UniProtKB-ARBA"/>
</dbReference>
<keyword evidence="8" id="KW-1185">Reference proteome</keyword>
<evidence type="ECO:0000313" key="8">
    <source>
        <dbReference type="Proteomes" id="UP000030401"/>
    </source>
</evidence>
<dbReference type="GO" id="GO:0000455">
    <property type="term" value="P:enzyme-directed rRNA pseudouridine synthesis"/>
    <property type="evidence" value="ECO:0007669"/>
    <property type="project" value="UniProtKB-ARBA"/>
</dbReference>
<organism evidence="7 8">
    <name type="scientific">Pontibacillus litoralis JSM 072002</name>
    <dbReference type="NCBI Taxonomy" id="1385512"/>
    <lineage>
        <taxon>Bacteria</taxon>
        <taxon>Bacillati</taxon>
        <taxon>Bacillota</taxon>
        <taxon>Bacilli</taxon>
        <taxon>Bacillales</taxon>
        <taxon>Bacillaceae</taxon>
        <taxon>Pontibacillus</taxon>
    </lineage>
</organism>
<dbReference type="Gene3D" id="3.30.70.580">
    <property type="entry name" value="Pseudouridine synthase I, catalytic domain, N-terminal subdomain"/>
    <property type="match status" value="1"/>
</dbReference>
<dbReference type="PROSITE" id="PS01149">
    <property type="entry name" value="PSI_RSU"/>
    <property type="match status" value="1"/>
</dbReference>
<dbReference type="InterPro" id="IPR036986">
    <property type="entry name" value="S4_RNA-bd_sf"/>
</dbReference>
<dbReference type="SMART" id="SM00363">
    <property type="entry name" value="S4"/>
    <property type="match status" value="1"/>
</dbReference>
<dbReference type="InterPro" id="IPR006145">
    <property type="entry name" value="PsdUridine_synth_RsuA/RluA"/>
</dbReference>
<dbReference type="EC" id="5.4.99.-" evidence="5"/>
<evidence type="ECO:0000256" key="5">
    <source>
        <dbReference type="RuleBase" id="RU003887"/>
    </source>
</evidence>
<keyword evidence="2 4" id="KW-0694">RNA-binding</keyword>
<comment type="caution">
    <text evidence="7">The sequence shown here is derived from an EMBL/GenBank/DDBJ whole genome shotgun (WGS) entry which is preliminary data.</text>
</comment>
<comment type="similarity">
    <text evidence="1 5">Belongs to the pseudouridine synthase RsuA family.</text>
</comment>
<keyword evidence="3 5" id="KW-0413">Isomerase</keyword>
<dbReference type="InterPro" id="IPR050343">
    <property type="entry name" value="RsuA_PseudoU_synthase"/>
</dbReference>
<dbReference type="EMBL" id="AVPG01000017">
    <property type="protein sequence ID" value="KGX85959.1"/>
    <property type="molecule type" value="Genomic_DNA"/>
</dbReference>
<dbReference type="CDD" id="cd02870">
    <property type="entry name" value="PseudoU_synth_RsuA_like"/>
    <property type="match status" value="1"/>
</dbReference>
<dbReference type="FunFam" id="3.10.290.10:FF:000003">
    <property type="entry name" value="Pseudouridine synthase"/>
    <property type="match status" value="1"/>
</dbReference>
<dbReference type="PANTHER" id="PTHR47683">
    <property type="entry name" value="PSEUDOURIDINE SYNTHASE FAMILY PROTEIN-RELATED"/>
    <property type="match status" value="1"/>
</dbReference>
<dbReference type="GO" id="GO:0120159">
    <property type="term" value="F:rRNA pseudouridine synthase activity"/>
    <property type="evidence" value="ECO:0007669"/>
    <property type="project" value="UniProtKB-ARBA"/>
</dbReference>
<proteinExistence type="inferred from homology"/>
<dbReference type="InterPro" id="IPR002942">
    <property type="entry name" value="S4_RNA-bd"/>
</dbReference>
<dbReference type="GO" id="GO:0003723">
    <property type="term" value="F:RNA binding"/>
    <property type="evidence" value="ECO:0007669"/>
    <property type="project" value="UniProtKB-KW"/>
</dbReference>
<dbReference type="SUPFAM" id="SSF55174">
    <property type="entry name" value="Alpha-L RNA-binding motif"/>
    <property type="match status" value="1"/>
</dbReference>
<dbReference type="RefSeq" id="WP_036834927.1">
    <property type="nucleotide sequence ID" value="NZ_AVPG01000017.1"/>
</dbReference>
<evidence type="ECO:0000256" key="2">
    <source>
        <dbReference type="ARBA" id="ARBA00022884"/>
    </source>
</evidence>
<dbReference type="OrthoDB" id="9807213at2"/>
<dbReference type="AlphaFoldDB" id="A0A0A5G1N5"/>
<evidence type="ECO:0000256" key="3">
    <source>
        <dbReference type="ARBA" id="ARBA00023235"/>
    </source>
</evidence>
<sequence>MSDKLERLQKVIAQSGITSRRKAEQLIMEGNVKVNGKVVTELGTKVGPNADIEVNGVPIEKEEPVYYLVYKPRGVISSVSDDKGRRVITDLLPEVEKRVYPVGRLDYDTSGIILMTNDGAFAQELMHPKYEIDKVYVAKVKGIPTKEELSSLTKGIKVEGDYLKAVRQRILSTDRQKNTAIIQLTLHEGKNRQVRRMFEALGYPVNKLKRERYAFLTTQGMQPGSYRELTPYEVKKLKQAANINVN</sequence>
<dbReference type="NCBIfam" id="TIGR00093">
    <property type="entry name" value="pseudouridine synthase"/>
    <property type="match status" value="1"/>
</dbReference>
<dbReference type="Pfam" id="PF01479">
    <property type="entry name" value="S4"/>
    <property type="match status" value="1"/>
</dbReference>
<protein>
    <recommendedName>
        <fullName evidence="5">Pseudouridine synthase</fullName>
        <ecNumber evidence="5">5.4.99.-</ecNumber>
    </recommendedName>
</protein>
<dbReference type="PANTHER" id="PTHR47683:SF2">
    <property type="entry name" value="RNA-BINDING S4 DOMAIN-CONTAINING PROTEIN"/>
    <property type="match status" value="1"/>
</dbReference>
<dbReference type="InterPro" id="IPR042092">
    <property type="entry name" value="PsdUridine_s_RsuA/RluB/E/F_cat"/>
</dbReference>
<gene>
    <name evidence="7" type="ORF">N784_06195</name>
</gene>
<dbReference type="InterPro" id="IPR018496">
    <property type="entry name" value="PsdUridine_synth_RsuA/RluB_CS"/>
</dbReference>
<dbReference type="CDD" id="cd00165">
    <property type="entry name" value="S4"/>
    <property type="match status" value="1"/>
</dbReference>
<evidence type="ECO:0000313" key="7">
    <source>
        <dbReference type="EMBL" id="KGX85959.1"/>
    </source>
</evidence>
<dbReference type="PROSITE" id="PS50889">
    <property type="entry name" value="S4"/>
    <property type="match status" value="1"/>
</dbReference>